<evidence type="ECO:0000256" key="1">
    <source>
        <dbReference type="ARBA" id="ARBA00007583"/>
    </source>
</evidence>
<dbReference type="GO" id="GO:0016772">
    <property type="term" value="F:transferase activity, transferring phosphorus-containing groups"/>
    <property type="evidence" value="ECO:0007669"/>
    <property type="project" value="InterPro"/>
</dbReference>
<dbReference type="PANTHER" id="PTHR24045">
    <property type="match status" value="1"/>
</dbReference>
<feature type="compositionally biased region" description="Acidic residues" evidence="3">
    <location>
        <begin position="104"/>
        <end position="113"/>
    </location>
</feature>
<organism evidence="6 7">
    <name type="scientific">Neocallimastix californiae</name>
    <dbReference type="NCBI Taxonomy" id="1754190"/>
    <lineage>
        <taxon>Eukaryota</taxon>
        <taxon>Fungi</taxon>
        <taxon>Fungi incertae sedis</taxon>
        <taxon>Chytridiomycota</taxon>
        <taxon>Chytridiomycota incertae sedis</taxon>
        <taxon>Neocallimastigomycetes</taxon>
        <taxon>Neocallimastigales</taxon>
        <taxon>Neocallimastigaceae</taxon>
        <taxon>Neocallimastix</taxon>
    </lineage>
</organism>
<dbReference type="EMBL" id="MCOG01000018">
    <property type="protein sequence ID" value="ORY77867.1"/>
    <property type="molecule type" value="Genomic_DNA"/>
</dbReference>
<evidence type="ECO:0000256" key="3">
    <source>
        <dbReference type="SAM" id="MobiDB-lite"/>
    </source>
</evidence>
<dbReference type="GO" id="GO:0005794">
    <property type="term" value="C:Golgi apparatus"/>
    <property type="evidence" value="ECO:0007669"/>
    <property type="project" value="TreeGrafter"/>
</dbReference>
<feature type="domain" description="Stealth protein CR2 conserved region 2" evidence="5">
    <location>
        <begin position="204"/>
        <end position="306"/>
    </location>
</feature>
<dbReference type="InterPro" id="IPR021520">
    <property type="entry name" value="Stealth_CR2"/>
</dbReference>
<evidence type="ECO:0000256" key="2">
    <source>
        <dbReference type="ARBA" id="ARBA00022679"/>
    </source>
</evidence>
<evidence type="ECO:0000313" key="6">
    <source>
        <dbReference type="EMBL" id="ORY77867.1"/>
    </source>
</evidence>
<comment type="similarity">
    <text evidence="1">Belongs to the stealth family.</text>
</comment>
<accession>A0A1Y2F2D9</accession>
<dbReference type="PANTHER" id="PTHR24045:SF0">
    <property type="entry name" value="N-ACETYLGLUCOSAMINE-1-PHOSPHOTRANSFERASE SUBUNITS ALPHA_BETA"/>
    <property type="match status" value="1"/>
</dbReference>
<keyword evidence="2" id="KW-0808">Transferase</keyword>
<feature type="region of interest" description="Disordered" evidence="3">
    <location>
        <begin position="55"/>
        <end position="123"/>
    </location>
</feature>
<dbReference type="Proteomes" id="UP000193920">
    <property type="component" value="Unassembled WGS sequence"/>
</dbReference>
<keyword evidence="4" id="KW-0812">Transmembrane</keyword>
<dbReference type="Pfam" id="PF11380">
    <property type="entry name" value="Stealth_CR2"/>
    <property type="match status" value="2"/>
</dbReference>
<keyword evidence="4" id="KW-0472">Membrane</keyword>
<evidence type="ECO:0000256" key="4">
    <source>
        <dbReference type="SAM" id="Phobius"/>
    </source>
</evidence>
<gene>
    <name evidence="6" type="ORF">LY90DRAFT_665124</name>
</gene>
<dbReference type="AlphaFoldDB" id="A0A1Y2F2D9"/>
<keyword evidence="7" id="KW-1185">Reference proteome</keyword>
<comment type="caution">
    <text evidence="6">The sequence shown here is derived from an EMBL/GenBank/DDBJ whole genome shotgun (WGS) entry which is preliminary data.</text>
</comment>
<feature type="transmembrane region" description="Helical" evidence="4">
    <location>
        <begin position="9"/>
        <end position="27"/>
    </location>
</feature>
<evidence type="ECO:0000313" key="7">
    <source>
        <dbReference type="Proteomes" id="UP000193920"/>
    </source>
</evidence>
<feature type="compositionally biased region" description="Polar residues" evidence="3">
    <location>
        <begin position="94"/>
        <end position="103"/>
    </location>
</feature>
<name>A0A1Y2F2D9_9FUNG</name>
<dbReference type="InterPro" id="IPR047141">
    <property type="entry name" value="Stealth"/>
</dbReference>
<feature type="compositionally biased region" description="Low complexity" evidence="3">
    <location>
        <begin position="55"/>
        <end position="73"/>
    </location>
</feature>
<dbReference type="OrthoDB" id="2126793at2759"/>
<sequence length="942" mass="112501">MVKLYRRKIVLVILYGIFIYCTFYVILKTSKRFGNLGFDSDDIIKEKSKENNVSFNDIDDVVNNNNKGVSNENNVEKENYEDNDNNMDEESKNGNDNSNNIDTQADDDENADEEKEKNNKNKSGYSKFKEILGSFRSNKKNKENKSKNKKDLDYILNYKGGEIEPKWNWIRDISIVYTWVDGSDVDFSDVKAKFNGGIRGSNSRDRSADELRYSIRSVEKYMPWHNGTIYIVTSQQIPKWLDTSNKKIKIIYHKDIFPENIYPTYDSNTIEMFFDKIPGITERFIYFNDDVFLNNYIHPCFFFTGKNFDLKIYRNSPRTIDKKDIEKIIAENNIHEIFAASKYFTRKIAREYFDEDFEFCDLFHVPHVYYRDLMEPYRELFHEELKTNFANRFRNGYKFHTQYLFQVFMQYAPTHPDFPLKYGGKGKARNFVGKPLPPNRTINSYGVKIVNHKIGNYLVKFGKITDNSRRNYRYFNYVRNRPSLHVYNFNDAYTSKRALYQFTEFMIIQYPNASSFEKKEYKVLEKPYAKKITDIINNEIEISTNLKAEYGASKIKEFKMMVKTYRLNLIEEYLNKKNELAGPEKLISDREKEEIDFITSYHGEDLTKEWEWVKNISMVYIVDNNREDFKNKKIVDELKYSLRSIEMYLPWFKGKIYLISQNKNNDGLSWINTKNDRIEIINYRDIIPEESYPTLNRHVIEMYLDKIPNLTEKFIYLKSNHYFRNYTHPRFFFSKEFYPKYNFKDALPIDRKALEKHSNNSFIYTYKAIVKFFGDSYINTFRHHTNAPYVLYRDLFNPARELFSEYVKKTKLHKDYKKMDMLPIYMVQNYNIYGAAQPYYPDYVPGYGYVREMPNPNLNPERTVKYYGFDITSPIISNHTISDNLYTSDSESNNDLINEIKNSSINFFSLYLSKTDSFSISDKYHLKELLNKLYEKKSLFED</sequence>
<reference evidence="6 7" key="1">
    <citation type="submission" date="2016-08" db="EMBL/GenBank/DDBJ databases">
        <title>A Parts List for Fungal Cellulosomes Revealed by Comparative Genomics.</title>
        <authorList>
            <consortium name="DOE Joint Genome Institute"/>
            <person name="Haitjema C.H."/>
            <person name="Gilmore S.P."/>
            <person name="Henske J.K."/>
            <person name="Solomon K.V."/>
            <person name="De Groot R."/>
            <person name="Kuo A."/>
            <person name="Mondo S.J."/>
            <person name="Salamov A.A."/>
            <person name="Labutti K."/>
            <person name="Zhao Z."/>
            <person name="Chiniquy J."/>
            <person name="Barry K."/>
            <person name="Brewer H.M."/>
            <person name="Purvine S.O."/>
            <person name="Wright A.T."/>
            <person name="Boxma B."/>
            <person name="Van Alen T."/>
            <person name="Hackstein J.H."/>
            <person name="Baker S.E."/>
            <person name="Grigoriev I.V."/>
            <person name="O'Malley M.A."/>
        </authorList>
    </citation>
    <scope>NUCLEOTIDE SEQUENCE [LARGE SCALE GENOMIC DNA]</scope>
    <source>
        <strain evidence="6 7">G1</strain>
    </source>
</reference>
<proteinExistence type="inferred from homology"/>
<dbReference type="STRING" id="1754190.A0A1Y2F2D9"/>
<feature type="domain" description="Stealth protein CR2 conserved region 2" evidence="5">
    <location>
        <begin position="635"/>
        <end position="738"/>
    </location>
</feature>
<keyword evidence="4" id="KW-1133">Transmembrane helix</keyword>
<evidence type="ECO:0000259" key="5">
    <source>
        <dbReference type="Pfam" id="PF11380"/>
    </source>
</evidence>
<protein>
    <recommendedName>
        <fullName evidence="5">Stealth protein CR2 conserved region 2 domain-containing protein</fullName>
    </recommendedName>
</protein>